<feature type="modified residue" description="4-aspartylphosphate" evidence="1">
    <location>
        <position position="62"/>
    </location>
</feature>
<dbReference type="Gene3D" id="3.40.50.2300">
    <property type="match status" value="1"/>
</dbReference>
<evidence type="ECO:0000313" key="3">
    <source>
        <dbReference type="EMBL" id="KAB2932439.1"/>
    </source>
</evidence>
<protein>
    <submittedName>
        <fullName evidence="3">Response regulator</fullName>
    </submittedName>
</protein>
<dbReference type="InterPro" id="IPR052048">
    <property type="entry name" value="ST_Response_Regulator"/>
</dbReference>
<dbReference type="Pfam" id="PF00072">
    <property type="entry name" value="Response_reg"/>
    <property type="match status" value="1"/>
</dbReference>
<comment type="caution">
    <text evidence="3">The sequence shown here is derived from an EMBL/GenBank/DDBJ whole genome shotgun (WGS) entry which is preliminary data.</text>
</comment>
<keyword evidence="1" id="KW-0597">Phosphoprotein</keyword>
<organism evidence="3 4">
    <name type="scientific">Leptonema illini</name>
    <dbReference type="NCBI Taxonomy" id="183"/>
    <lineage>
        <taxon>Bacteria</taxon>
        <taxon>Pseudomonadati</taxon>
        <taxon>Spirochaetota</taxon>
        <taxon>Spirochaetia</taxon>
        <taxon>Leptospirales</taxon>
        <taxon>Leptospiraceae</taxon>
        <taxon>Leptonema</taxon>
    </lineage>
</organism>
<dbReference type="Proteomes" id="UP000460298">
    <property type="component" value="Unassembled WGS sequence"/>
</dbReference>
<evidence type="ECO:0000313" key="4">
    <source>
        <dbReference type="Proteomes" id="UP000460298"/>
    </source>
</evidence>
<dbReference type="SUPFAM" id="SSF52172">
    <property type="entry name" value="CheY-like"/>
    <property type="match status" value="1"/>
</dbReference>
<dbReference type="InterPro" id="IPR011006">
    <property type="entry name" value="CheY-like_superfamily"/>
</dbReference>
<dbReference type="CDD" id="cd17546">
    <property type="entry name" value="REC_hyHK_CKI1_RcsC-like"/>
    <property type="match status" value="1"/>
</dbReference>
<sequence>MEHRDTGQLQGIRVLLVDDSELVVYLVERQLKKWGVDLTVAHDGLEGVHRAAGGHFDLVLMDVNLPGMDGPTAALEIQKFRSTLPIIAITGDDEAPSVFVAHVRKPVQAADLYMKMVKAITP</sequence>
<proteinExistence type="predicted"/>
<evidence type="ECO:0000259" key="2">
    <source>
        <dbReference type="PROSITE" id="PS50110"/>
    </source>
</evidence>
<gene>
    <name evidence="3" type="ORF">F9K24_10960</name>
</gene>
<accession>A0A833H1K2</accession>
<reference evidence="3 4" key="1">
    <citation type="submission" date="2019-10" db="EMBL/GenBank/DDBJ databases">
        <title>Extracellular Electron Transfer in a Candidatus Methanoperedens spp. Enrichment Culture.</title>
        <authorList>
            <person name="Berger S."/>
            <person name="Rangel Shaw D."/>
            <person name="Berben T."/>
            <person name="In 'T Zandt M."/>
            <person name="Frank J."/>
            <person name="Reimann J."/>
            <person name="Jetten M.S.M."/>
            <person name="Welte C.U."/>
        </authorList>
    </citation>
    <scope>NUCLEOTIDE SEQUENCE [LARGE SCALE GENOMIC DNA]</scope>
    <source>
        <strain evidence="3">SB12</strain>
    </source>
</reference>
<dbReference type="AlphaFoldDB" id="A0A833H1K2"/>
<dbReference type="PANTHER" id="PTHR43228:SF1">
    <property type="entry name" value="TWO-COMPONENT RESPONSE REGULATOR ARR22"/>
    <property type="match status" value="1"/>
</dbReference>
<dbReference type="PROSITE" id="PS50110">
    <property type="entry name" value="RESPONSE_REGULATORY"/>
    <property type="match status" value="1"/>
</dbReference>
<name>A0A833H1K2_9LEPT</name>
<dbReference type="GO" id="GO:0000160">
    <property type="term" value="P:phosphorelay signal transduction system"/>
    <property type="evidence" value="ECO:0007669"/>
    <property type="project" value="InterPro"/>
</dbReference>
<dbReference type="SMART" id="SM00448">
    <property type="entry name" value="REC"/>
    <property type="match status" value="1"/>
</dbReference>
<evidence type="ECO:0000256" key="1">
    <source>
        <dbReference type="PROSITE-ProRule" id="PRU00169"/>
    </source>
</evidence>
<dbReference type="InterPro" id="IPR001789">
    <property type="entry name" value="Sig_transdc_resp-reg_receiver"/>
</dbReference>
<dbReference type="PANTHER" id="PTHR43228">
    <property type="entry name" value="TWO-COMPONENT RESPONSE REGULATOR"/>
    <property type="match status" value="1"/>
</dbReference>
<dbReference type="EMBL" id="WBUI01000009">
    <property type="protein sequence ID" value="KAB2932439.1"/>
    <property type="molecule type" value="Genomic_DNA"/>
</dbReference>
<feature type="domain" description="Response regulatory" evidence="2">
    <location>
        <begin position="13"/>
        <end position="120"/>
    </location>
</feature>